<evidence type="ECO:0000256" key="2">
    <source>
        <dbReference type="ARBA" id="ARBA00007441"/>
    </source>
</evidence>
<dbReference type="InterPro" id="IPR004839">
    <property type="entry name" value="Aminotransferase_I/II_large"/>
</dbReference>
<dbReference type="eggNOG" id="COG0436">
    <property type="taxonomic scope" value="Bacteria"/>
</dbReference>
<evidence type="ECO:0000256" key="5">
    <source>
        <dbReference type="ARBA" id="ARBA00022679"/>
    </source>
</evidence>
<keyword evidence="10" id="KW-1185">Reference proteome</keyword>
<evidence type="ECO:0000256" key="4">
    <source>
        <dbReference type="ARBA" id="ARBA00022576"/>
    </source>
</evidence>
<gene>
    <name evidence="9" type="primary">aspB</name>
    <name evidence="9" type="ordered locus">RL2092</name>
</gene>
<accession>Q1MHH9</accession>
<evidence type="ECO:0000256" key="3">
    <source>
        <dbReference type="ARBA" id="ARBA00012753"/>
    </source>
</evidence>
<proteinExistence type="inferred from homology"/>
<name>Q1MHH9_RHIJ3</name>
<dbReference type="Proteomes" id="UP000006575">
    <property type="component" value="Chromosome"/>
</dbReference>
<keyword evidence="5 9" id="KW-0808">Transferase</keyword>
<dbReference type="InterPro" id="IPR050596">
    <property type="entry name" value="AspAT/PAT-like"/>
</dbReference>
<dbReference type="InterPro" id="IPR015424">
    <property type="entry name" value="PyrdxlP-dep_Trfase"/>
</dbReference>
<dbReference type="InterPro" id="IPR015421">
    <property type="entry name" value="PyrdxlP-dep_Trfase_major"/>
</dbReference>
<reference evidence="9 10" key="1">
    <citation type="journal article" date="2006" name="Genome Biol.">
        <title>The genome of Rhizobium leguminosarum has recognizable core and accessory components.</title>
        <authorList>
            <person name="Young J.W."/>
            <person name="Crossman L.C."/>
            <person name="Johnston A.W.B."/>
            <person name="Thomson N.R."/>
            <person name="Ghazoui Z.F."/>
            <person name="Hull K.H."/>
            <person name="Wexler M."/>
            <person name="Curson A.R.J."/>
            <person name="Todd J.D."/>
            <person name="Poole P.S."/>
            <person name="Mauchline T.H."/>
            <person name="East A.K."/>
            <person name="Quail M.A."/>
            <person name="Churcher C."/>
            <person name="Arrowsmith C."/>
            <person name="Cherevach A."/>
            <person name="Chillingworth T."/>
            <person name="Clarke K."/>
            <person name="Cronin A."/>
            <person name="Davis P."/>
            <person name="Fraser A."/>
            <person name="Hance Z."/>
            <person name="Hauser H."/>
            <person name="Jagels K."/>
            <person name="Moule S."/>
            <person name="Mungall K."/>
            <person name="Norbertczak H."/>
            <person name="Rabbinowitsch E."/>
            <person name="Sanders M."/>
            <person name="Simmonds M."/>
            <person name="Whitehead S."/>
            <person name="Parkhill J."/>
        </authorList>
    </citation>
    <scope>NUCLEOTIDE SEQUENCE [LARGE SCALE GENOMIC DNA]</scope>
    <source>
        <strain evidence="10">DSM 114642 / LMG 32736 / 3841</strain>
    </source>
</reference>
<dbReference type="Gene3D" id="3.40.640.10">
    <property type="entry name" value="Type I PLP-dependent aspartate aminotransferase-like (Major domain)"/>
    <property type="match status" value="1"/>
</dbReference>
<dbReference type="SUPFAM" id="SSF53383">
    <property type="entry name" value="PLP-dependent transferases"/>
    <property type="match status" value="1"/>
</dbReference>
<dbReference type="EC" id="2.6.1.1" evidence="3"/>
<keyword evidence="4 9" id="KW-0032">Aminotransferase</keyword>
<dbReference type="AlphaFoldDB" id="Q1MHH9"/>
<dbReference type="EnsemblBacteria" id="CAK07584">
    <property type="protein sequence ID" value="CAK07584"/>
    <property type="gene ID" value="RL2092"/>
</dbReference>
<dbReference type="GO" id="GO:0004069">
    <property type="term" value="F:L-aspartate:2-oxoglutarate aminotransferase activity"/>
    <property type="evidence" value="ECO:0007669"/>
    <property type="project" value="UniProtKB-EC"/>
</dbReference>
<organism evidence="9 10">
    <name type="scientific">Rhizobium johnstonii (strain DSM 114642 / LMG 32736 / 3841)</name>
    <name type="common">Rhizobium leguminosarum bv. viciae</name>
    <dbReference type="NCBI Taxonomy" id="216596"/>
    <lineage>
        <taxon>Bacteria</taxon>
        <taxon>Pseudomonadati</taxon>
        <taxon>Pseudomonadota</taxon>
        <taxon>Alphaproteobacteria</taxon>
        <taxon>Hyphomicrobiales</taxon>
        <taxon>Rhizobiaceae</taxon>
        <taxon>Rhizobium/Agrobacterium group</taxon>
        <taxon>Rhizobium</taxon>
        <taxon>Rhizobium johnstonii</taxon>
    </lineage>
</organism>
<dbReference type="HOGENOM" id="CLU_017584_4_3_5"/>
<comment type="catalytic activity">
    <reaction evidence="7">
        <text>L-aspartate + 2-oxoglutarate = oxaloacetate + L-glutamate</text>
        <dbReference type="Rhea" id="RHEA:21824"/>
        <dbReference type="ChEBI" id="CHEBI:16452"/>
        <dbReference type="ChEBI" id="CHEBI:16810"/>
        <dbReference type="ChEBI" id="CHEBI:29985"/>
        <dbReference type="ChEBI" id="CHEBI:29991"/>
        <dbReference type="EC" id="2.6.1.1"/>
    </reaction>
</comment>
<protein>
    <recommendedName>
        <fullName evidence="3">aspartate transaminase</fullName>
        <ecNumber evidence="3">2.6.1.1</ecNumber>
    </recommendedName>
</protein>
<dbReference type="PANTHER" id="PTHR46383">
    <property type="entry name" value="ASPARTATE AMINOTRANSFERASE"/>
    <property type="match status" value="1"/>
</dbReference>
<feature type="domain" description="Aminotransferase class I/classII large" evidence="8">
    <location>
        <begin position="42"/>
        <end position="390"/>
    </location>
</feature>
<dbReference type="PANTHER" id="PTHR46383:SF2">
    <property type="entry name" value="AMINOTRANSFERASE"/>
    <property type="match status" value="1"/>
</dbReference>
<dbReference type="GO" id="GO:0006520">
    <property type="term" value="P:amino acid metabolic process"/>
    <property type="evidence" value="ECO:0007669"/>
    <property type="project" value="InterPro"/>
</dbReference>
<sequence length="395" mass="42511">MISEAERETILFSISKRSEVESFHAMDVLAEATKRRAAGHPVISMAVGQPSHAAPLGALEAARAALAEGRIGYTDALGTARLKSALAWHYKDRHGLEIDPKRIAITTGSSAGFNLAFLSLFDAGDAVAIARPGYPAYRNILGALGLKVLEVPVTAETHFTLTPQSLEAAQKESGITLKGVLLASPANPTGTVTDREGLKALSDYCAAHSIAFISDEIYHGLTFAGEEASALELTDEAIVINSFSKYYCMTGWRIGWMVLPERLVRPIERVAQSLYISPPELSQIAATAALSAGAELDRYKASYAANRDLLMRRLPQIGLSIASPMDGAFYAYLDVTRFTNDSMGFAKRMLAEIDVAATPGLDFDPLEGNRTLRLSYAGSEAEIAEAVERIAAWLK</sequence>
<dbReference type="KEGG" id="rle:RL2092"/>
<dbReference type="GO" id="GO:0030170">
    <property type="term" value="F:pyridoxal phosphate binding"/>
    <property type="evidence" value="ECO:0007669"/>
    <property type="project" value="InterPro"/>
</dbReference>
<keyword evidence="6" id="KW-0663">Pyridoxal phosphate</keyword>
<comment type="similarity">
    <text evidence="2">Belongs to the class-I pyridoxal-phosphate-dependent aminotransferase family.</text>
</comment>
<dbReference type="Pfam" id="PF00155">
    <property type="entry name" value="Aminotran_1_2"/>
    <property type="match status" value="1"/>
</dbReference>
<evidence type="ECO:0000259" key="8">
    <source>
        <dbReference type="Pfam" id="PF00155"/>
    </source>
</evidence>
<evidence type="ECO:0000256" key="7">
    <source>
        <dbReference type="ARBA" id="ARBA00049185"/>
    </source>
</evidence>
<evidence type="ECO:0000256" key="1">
    <source>
        <dbReference type="ARBA" id="ARBA00001933"/>
    </source>
</evidence>
<evidence type="ECO:0000313" key="9">
    <source>
        <dbReference type="EMBL" id="CAK07584.1"/>
    </source>
</evidence>
<comment type="cofactor">
    <cofactor evidence="1">
        <name>pyridoxal 5'-phosphate</name>
        <dbReference type="ChEBI" id="CHEBI:597326"/>
    </cofactor>
</comment>
<evidence type="ECO:0000256" key="6">
    <source>
        <dbReference type="ARBA" id="ARBA00022898"/>
    </source>
</evidence>
<dbReference type="CDD" id="cd00609">
    <property type="entry name" value="AAT_like"/>
    <property type="match status" value="1"/>
</dbReference>
<evidence type="ECO:0000313" key="10">
    <source>
        <dbReference type="Proteomes" id="UP000006575"/>
    </source>
</evidence>
<dbReference type="PRINTS" id="PR00753">
    <property type="entry name" value="ACCSYNTHASE"/>
</dbReference>
<dbReference type="EMBL" id="AM236080">
    <property type="protein sequence ID" value="CAK07584.1"/>
    <property type="molecule type" value="Genomic_DNA"/>
</dbReference>